<proteinExistence type="predicted"/>
<protein>
    <submittedName>
        <fullName evidence="2">Helix-turn-helix protein</fullName>
    </submittedName>
</protein>
<evidence type="ECO:0000313" key="3">
    <source>
        <dbReference type="Proteomes" id="UP000272729"/>
    </source>
</evidence>
<feature type="domain" description="Helix-turn-helix" evidence="1">
    <location>
        <begin position="12"/>
        <end position="63"/>
    </location>
</feature>
<reference evidence="2 3" key="1">
    <citation type="submission" date="2018-10" db="EMBL/GenBank/DDBJ databases">
        <title>Sequencing the genomes of 1000 actinobacteria strains.</title>
        <authorList>
            <person name="Klenk H.-P."/>
        </authorList>
    </citation>
    <scope>NUCLEOTIDE SEQUENCE [LARGE SCALE GENOMIC DNA]</scope>
    <source>
        <strain evidence="2 3">DSM 43911</strain>
    </source>
</reference>
<dbReference type="AlphaFoldDB" id="A0A495XC10"/>
<dbReference type="InterPro" id="IPR041657">
    <property type="entry name" value="HTH_17"/>
</dbReference>
<dbReference type="Pfam" id="PF12728">
    <property type="entry name" value="HTH_17"/>
    <property type="match status" value="1"/>
</dbReference>
<keyword evidence="3" id="KW-1185">Reference proteome</keyword>
<dbReference type="SUPFAM" id="SSF46955">
    <property type="entry name" value="Putative DNA-binding domain"/>
    <property type="match status" value="1"/>
</dbReference>
<dbReference type="EMBL" id="RBXR01000001">
    <property type="protein sequence ID" value="RKT72041.1"/>
    <property type="molecule type" value="Genomic_DNA"/>
</dbReference>
<dbReference type="OrthoDB" id="194758at2"/>
<evidence type="ECO:0000313" key="2">
    <source>
        <dbReference type="EMBL" id="RKT72041.1"/>
    </source>
</evidence>
<sequence length="69" mass="7671">MNLPPLPDPQTMLTVAEFCAMLRISKDTFYKWRQIPGAAPVAHKLPNGSLRISGADYNAWLQTLRSEAA</sequence>
<dbReference type="InterPro" id="IPR009061">
    <property type="entry name" value="DNA-bd_dom_put_sf"/>
</dbReference>
<accession>A0A495XC10</accession>
<dbReference type="Proteomes" id="UP000272729">
    <property type="component" value="Unassembled WGS sequence"/>
</dbReference>
<gene>
    <name evidence="2" type="ORF">DFJ66_5344</name>
</gene>
<evidence type="ECO:0000259" key="1">
    <source>
        <dbReference type="Pfam" id="PF12728"/>
    </source>
</evidence>
<comment type="caution">
    <text evidence="2">The sequence shown here is derived from an EMBL/GenBank/DDBJ whole genome shotgun (WGS) entry which is preliminary data.</text>
</comment>
<name>A0A495XC10_9PSEU</name>
<organism evidence="2 3">
    <name type="scientific">Saccharothrix variisporea</name>
    <dbReference type="NCBI Taxonomy" id="543527"/>
    <lineage>
        <taxon>Bacteria</taxon>
        <taxon>Bacillati</taxon>
        <taxon>Actinomycetota</taxon>
        <taxon>Actinomycetes</taxon>
        <taxon>Pseudonocardiales</taxon>
        <taxon>Pseudonocardiaceae</taxon>
        <taxon>Saccharothrix</taxon>
    </lineage>
</organism>